<keyword evidence="4" id="KW-0249">Electron transport</keyword>
<feature type="region of interest" description="Disordered" evidence="7">
    <location>
        <begin position="569"/>
        <end position="636"/>
    </location>
</feature>
<name>A0A3M7FNE3_HORWE</name>
<dbReference type="Gene3D" id="1.20.120.1770">
    <property type="match status" value="1"/>
</dbReference>
<evidence type="ECO:0000313" key="11">
    <source>
        <dbReference type="EMBL" id="RMY89891.1"/>
    </source>
</evidence>
<dbReference type="SMART" id="SM00665">
    <property type="entry name" value="B561"/>
    <property type="match status" value="1"/>
</dbReference>
<keyword evidence="5 8" id="KW-1133">Transmembrane helix</keyword>
<keyword evidence="2" id="KW-0813">Transport</keyword>
<keyword evidence="9" id="KW-0732">Signal</keyword>
<dbReference type="VEuPathDB" id="FungiDB:BTJ68_13341"/>
<dbReference type="PANTHER" id="PTHR47797">
    <property type="entry name" value="DEHYDROGENASE, PUTATIVE (AFU_ORTHOLOGUE AFUA_8G05805)-RELATED"/>
    <property type="match status" value="1"/>
</dbReference>
<evidence type="ECO:0000256" key="8">
    <source>
        <dbReference type="SAM" id="Phobius"/>
    </source>
</evidence>
<comment type="caution">
    <text evidence="11">The sequence shown here is derived from an EMBL/GenBank/DDBJ whole genome shotgun (WGS) entry which is preliminary data.</text>
</comment>
<feature type="transmembrane region" description="Helical" evidence="8">
    <location>
        <begin position="250"/>
        <end position="273"/>
    </location>
</feature>
<dbReference type="CDD" id="cd09630">
    <property type="entry name" value="CDH_like_cytochrome"/>
    <property type="match status" value="1"/>
</dbReference>
<accession>A0A3M7FNE3</accession>
<gene>
    <name evidence="11" type="ORF">D0861_03955</name>
</gene>
<evidence type="ECO:0000256" key="1">
    <source>
        <dbReference type="ARBA" id="ARBA00004370"/>
    </source>
</evidence>
<evidence type="ECO:0000256" key="7">
    <source>
        <dbReference type="SAM" id="MobiDB-lite"/>
    </source>
</evidence>
<evidence type="ECO:0000256" key="6">
    <source>
        <dbReference type="ARBA" id="ARBA00023136"/>
    </source>
</evidence>
<dbReference type="AlphaFoldDB" id="A0A3M7FNE3"/>
<dbReference type="GO" id="GO:0016020">
    <property type="term" value="C:membrane"/>
    <property type="evidence" value="ECO:0007669"/>
    <property type="project" value="UniProtKB-SubCell"/>
</dbReference>
<dbReference type="PANTHER" id="PTHR47797:SF1">
    <property type="entry name" value="CYTOCHROME B561 DOMAIN-CONTAINING PROTEIN-RELATED"/>
    <property type="match status" value="1"/>
</dbReference>
<evidence type="ECO:0000256" key="2">
    <source>
        <dbReference type="ARBA" id="ARBA00022448"/>
    </source>
</evidence>
<evidence type="ECO:0000259" key="10">
    <source>
        <dbReference type="SMART" id="SM00665"/>
    </source>
</evidence>
<reference evidence="11 12" key="1">
    <citation type="journal article" date="2018" name="BMC Genomics">
        <title>Genomic evidence for intraspecific hybridization in a clonal and extremely halotolerant yeast.</title>
        <authorList>
            <person name="Gostincar C."/>
            <person name="Stajich J.E."/>
            <person name="Zupancic J."/>
            <person name="Zalar P."/>
            <person name="Gunde-Cimerman N."/>
        </authorList>
    </citation>
    <scope>NUCLEOTIDE SEQUENCE [LARGE SCALE GENOMIC DNA]</scope>
    <source>
        <strain evidence="11 12">EXF-2788</strain>
    </source>
</reference>
<feature type="transmembrane region" description="Helical" evidence="8">
    <location>
        <begin position="280"/>
        <end position="300"/>
    </location>
</feature>
<dbReference type="InterPro" id="IPR006593">
    <property type="entry name" value="Cyt_b561/ferric_Rdtase_TM"/>
</dbReference>
<dbReference type="CDD" id="cd08760">
    <property type="entry name" value="Cyt_b561_FRRS1_like"/>
    <property type="match status" value="1"/>
</dbReference>
<feature type="domain" description="Cytochrome b561" evidence="10">
    <location>
        <begin position="254"/>
        <end position="375"/>
    </location>
</feature>
<evidence type="ECO:0000256" key="3">
    <source>
        <dbReference type="ARBA" id="ARBA00022692"/>
    </source>
</evidence>
<feature type="chain" id="PRO_5018017559" description="Cytochrome b561 domain-containing protein" evidence="9">
    <location>
        <begin position="24"/>
        <end position="893"/>
    </location>
</feature>
<organism evidence="11 12">
    <name type="scientific">Hortaea werneckii</name>
    <name type="common">Black yeast</name>
    <name type="synonym">Cladosporium werneckii</name>
    <dbReference type="NCBI Taxonomy" id="91943"/>
    <lineage>
        <taxon>Eukaryota</taxon>
        <taxon>Fungi</taxon>
        <taxon>Dikarya</taxon>
        <taxon>Ascomycota</taxon>
        <taxon>Pezizomycotina</taxon>
        <taxon>Dothideomycetes</taxon>
        <taxon>Dothideomycetidae</taxon>
        <taxon>Mycosphaerellales</taxon>
        <taxon>Teratosphaeriaceae</taxon>
        <taxon>Hortaea</taxon>
    </lineage>
</organism>
<keyword evidence="6 8" id="KW-0472">Membrane</keyword>
<evidence type="ECO:0000313" key="12">
    <source>
        <dbReference type="Proteomes" id="UP000268823"/>
    </source>
</evidence>
<proteinExistence type="predicted"/>
<dbReference type="Pfam" id="PF16010">
    <property type="entry name" value="CDH-cyt"/>
    <property type="match status" value="1"/>
</dbReference>
<sequence length="893" mass="96821">MAAQSIALVLLAAILGYSNQSFALNPVDPNAPAAYFATTTPSNATYVVAMNFVQNGDIYIHMHSSTSCSWFGVGIGDQMDGAAMIVAYKAANGSGVVTSVRRASHGRSEPIWMGDSDLGGPRYEPIFTDQYAPAANTAKKGGIQISHGLCRNCSSFGSMKLDYTSKQQPFVFAIGPDSKLESDGLDAPLRRHQFYGHFTMDMTVSTSNLSTTYGRVPAPNLPEANGAVADSLFATQGASEVIDGHEDSEWALPAHAALMCLAFILIFPLGALLLRILQSVLCHGVAQVVGVLFVLVGFGMGVHLSHHYNRSKDFNSGHQVLGLIIFATIFIQLGLGIIHHLIYRRTKQPTIISKFHLVLGPLLILLALINGSLGFNLAGNHHDNIPYGIVVAVVAITFISIRLWLLFKRRPSSYRPDRESLEAYKTFGPGYQDIQTPVSAGSAAHHFGFEMGAQSAKASQQSTPKNQTSSPFTVASNTSNAPIAQQSTVPPCVNKFRDLGFPLWKNEGYTPLGKGPVSGGIHSNATLLQNQNQNYSHATRTSDNDDRDNTAGQLTQCFATAQHLKNVEASTSSSTTAARHIGDVVGPRTADSVLRDLTNTNPESLSQERCNSRGPSSRPPYANTDVDAPENSNKDSDEALIEQAIEKSSASITRASFSIERKRYLLLKVAITLQRKGEDYPEIAELVDSVRSFVKKTDLGNLGEKFPFLVKKLDHIKVRLDQLIRPSVAPATAEEGRKRKALSAFGAGEHEEPSLKKHKPAKTRDCGRKQWSADLVVIIDHNFGFATDLERGLDKVYENALVVSTDGSFCPITRHAGAGAAWQTAVIDADGFSSGEMKWNGYAWPLGKDDEISLSNFSELMAIKLALEMIMDVDILDSRKRAVIQTDSRDALV</sequence>
<dbReference type="InterPro" id="IPR018825">
    <property type="entry name" value="DUF2427"/>
</dbReference>
<evidence type="ECO:0000256" key="4">
    <source>
        <dbReference type="ARBA" id="ARBA00022982"/>
    </source>
</evidence>
<dbReference type="SUPFAM" id="SSF49344">
    <property type="entry name" value="CBD9-like"/>
    <property type="match status" value="1"/>
</dbReference>
<protein>
    <recommendedName>
        <fullName evidence="10">Cytochrome b561 domain-containing protein</fullName>
    </recommendedName>
</protein>
<dbReference type="InterPro" id="IPR015920">
    <property type="entry name" value="Cellobiose_DH-like_cyt"/>
</dbReference>
<evidence type="ECO:0000256" key="5">
    <source>
        <dbReference type="ARBA" id="ARBA00022989"/>
    </source>
</evidence>
<dbReference type="Proteomes" id="UP000268823">
    <property type="component" value="Unassembled WGS sequence"/>
</dbReference>
<feature type="region of interest" description="Disordered" evidence="7">
    <location>
        <begin position="454"/>
        <end position="477"/>
    </location>
</feature>
<evidence type="ECO:0000256" key="9">
    <source>
        <dbReference type="SAM" id="SignalP"/>
    </source>
</evidence>
<dbReference type="Pfam" id="PF10348">
    <property type="entry name" value="DUF2427"/>
    <property type="match status" value="1"/>
</dbReference>
<dbReference type="Gene3D" id="2.60.40.1210">
    <property type="entry name" value="Cellobiose dehydrogenase, cytochrome domain"/>
    <property type="match status" value="1"/>
</dbReference>
<feature type="compositionally biased region" description="Polar residues" evidence="7">
    <location>
        <begin position="456"/>
        <end position="477"/>
    </location>
</feature>
<feature type="transmembrane region" description="Helical" evidence="8">
    <location>
        <begin position="320"/>
        <end position="343"/>
    </location>
</feature>
<feature type="signal peptide" evidence="9">
    <location>
        <begin position="1"/>
        <end position="23"/>
    </location>
</feature>
<dbReference type="EMBL" id="QWIR01000058">
    <property type="protein sequence ID" value="RMY89891.1"/>
    <property type="molecule type" value="Genomic_DNA"/>
</dbReference>
<feature type="region of interest" description="Disordered" evidence="7">
    <location>
        <begin position="744"/>
        <end position="763"/>
    </location>
</feature>
<dbReference type="OrthoDB" id="19261at2759"/>
<feature type="transmembrane region" description="Helical" evidence="8">
    <location>
        <begin position="355"/>
        <end position="373"/>
    </location>
</feature>
<feature type="compositionally biased region" description="Polar residues" evidence="7">
    <location>
        <begin position="597"/>
        <end position="615"/>
    </location>
</feature>
<keyword evidence="3 8" id="KW-0812">Transmembrane</keyword>
<comment type="subcellular location">
    <subcellularLocation>
        <location evidence="1">Membrane</location>
    </subcellularLocation>
</comment>
<feature type="transmembrane region" description="Helical" evidence="8">
    <location>
        <begin position="385"/>
        <end position="405"/>
    </location>
</feature>
<feature type="compositionally biased region" description="Low complexity" evidence="7">
    <location>
        <begin position="569"/>
        <end position="578"/>
    </location>
</feature>